<sequence length="154" mass="17069">MHTWGHSAPGRLRSQVVWIDDPEEWHEDIFVTAVIARDPGVSTSLSSRVPLATAPALGGMSLLVMHQLTGTFAAEEMKIKFSTYARMRVLRQSGERSLRRLGATTDPLLTLQADNSRVPCNRKKTDARRLNLEMTQTDGLSDVRHFSTLVPAAS</sequence>
<accession>L9KW42</accession>
<reference evidence="2" key="1">
    <citation type="submission" date="2012-07" db="EMBL/GenBank/DDBJ databases">
        <title>Genome of the Chinese tree shrew, a rising model animal genetically related to primates.</title>
        <authorList>
            <person name="Zhang G."/>
            <person name="Fan Y."/>
            <person name="Yao Y."/>
            <person name="Huang Z."/>
        </authorList>
    </citation>
    <scope>NUCLEOTIDE SEQUENCE [LARGE SCALE GENOMIC DNA]</scope>
</reference>
<evidence type="ECO:0000313" key="2">
    <source>
        <dbReference type="Proteomes" id="UP000011518"/>
    </source>
</evidence>
<protein>
    <submittedName>
        <fullName evidence="1">Uncharacterized protein</fullName>
    </submittedName>
</protein>
<gene>
    <name evidence="1" type="ORF">TREES_T100020449</name>
</gene>
<keyword evidence="2" id="KW-1185">Reference proteome</keyword>
<dbReference type="Proteomes" id="UP000011518">
    <property type="component" value="Unassembled WGS sequence"/>
</dbReference>
<dbReference type="EMBL" id="KB320633">
    <property type="protein sequence ID" value="ELW67006.1"/>
    <property type="molecule type" value="Genomic_DNA"/>
</dbReference>
<reference evidence="2" key="2">
    <citation type="journal article" date="2013" name="Nat. Commun.">
        <title>Genome of the Chinese tree shrew.</title>
        <authorList>
            <person name="Fan Y."/>
            <person name="Huang Z.Y."/>
            <person name="Cao C.C."/>
            <person name="Chen C.S."/>
            <person name="Chen Y.X."/>
            <person name="Fan D.D."/>
            <person name="He J."/>
            <person name="Hou H.L."/>
            <person name="Hu L."/>
            <person name="Hu X.T."/>
            <person name="Jiang X.T."/>
            <person name="Lai R."/>
            <person name="Lang Y.S."/>
            <person name="Liang B."/>
            <person name="Liao S.G."/>
            <person name="Mu D."/>
            <person name="Ma Y.Y."/>
            <person name="Niu Y.Y."/>
            <person name="Sun X.Q."/>
            <person name="Xia J.Q."/>
            <person name="Xiao J."/>
            <person name="Xiong Z.Q."/>
            <person name="Xu L."/>
            <person name="Yang L."/>
            <person name="Zhang Y."/>
            <person name="Zhao W."/>
            <person name="Zhao X.D."/>
            <person name="Zheng Y.T."/>
            <person name="Zhou J.M."/>
            <person name="Zhu Y.B."/>
            <person name="Zhang G.J."/>
            <person name="Wang J."/>
            <person name="Yao Y.G."/>
        </authorList>
    </citation>
    <scope>NUCLEOTIDE SEQUENCE [LARGE SCALE GENOMIC DNA]</scope>
</reference>
<dbReference type="AlphaFoldDB" id="L9KW42"/>
<name>L9KW42_TUPCH</name>
<organism evidence="1 2">
    <name type="scientific">Tupaia chinensis</name>
    <name type="common">Chinese tree shrew</name>
    <name type="synonym">Tupaia belangeri chinensis</name>
    <dbReference type="NCBI Taxonomy" id="246437"/>
    <lineage>
        <taxon>Eukaryota</taxon>
        <taxon>Metazoa</taxon>
        <taxon>Chordata</taxon>
        <taxon>Craniata</taxon>
        <taxon>Vertebrata</taxon>
        <taxon>Euteleostomi</taxon>
        <taxon>Mammalia</taxon>
        <taxon>Eutheria</taxon>
        <taxon>Euarchontoglires</taxon>
        <taxon>Scandentia</taxon>
        <taxon>Tupaiidae</taxon>
        <taxon>Tupaia</taxon>
    </lineage>
</organism>
<proteinExistence type="predicted"/>
<evidence type="ECO:0000313" key="1">
    <source>
        <dbReference type="EMBL" id="ELW67006.1"/>
    </source>
</evidence>
<dbReference type="InParanoid" id="L9KW42"/>